<evidence type="ECO:0000313" key="2">
    <source>
        <dbReference type="EMBL" id="KAL2044886.1"/>
    </source>
</evidence>
<feature type="compositionally biased region" description="Pro residues" evidence="1">
    <location>
        <begin position="319"/>
        <end position="338"/>
    </location>
</feature>
<protein>
    <submittedName>
        <fullName evidence="2">Uncharacterized protein</fullName>
    </submittedName>
</protein>
<evidence type="ECO:0000256" key="1">
    <source>
        <dbReference type="SAM" id="MobiDB-lite"/>
    </source>
</evidence>
<feature type="compositionally biased region" description="Polar residues" evidence="1">
    <location>
        <begin position="384"/>
        <end position="393"/>
    </location>
</feature>
<feature type="region of interest" description="Disordered" evidence="1">
    <location>
        <begin position="775"/>
        <end position="1073"/>
    </location>
</feature>
<dbReference type="EMBL" id="JBEFKJ010000008">
    <property type="protein sequence ID" value="KAL2044886.1"/>
    <property type="molecule type" value="Genomic_DNA"/>
</dbReference>
<reference evidence="2 3" key="1">
    <citation type="submission" date="2024-09" db="EMBL/GenBank/DDBJ databases">
        <title>Rethinking Asexuality: The Enigmatic Case of Functional Sexual Genes in Lepraria (Stereocaulaceae).</title>
        <authorList>
            <person name="Doellman M."/>
            <person name="Sun Y."/>
            <person name="Barcenas-Pena A."/>
            <person name="Lumbsch H.T."/>
            <person name="Grewe F."/>
        </authorList>
    </citation>
    <scope>NUCLEOTIDE SEQUENCE [LARGE SCALE GENOMIC DNA]</scope>
    <source>
        <strain evidence="2 3">Mercado 3170</strain>
    </source>
</reference>
<feature type="compositionally biased region" description="Polar residues" evidence="1">
    <location>
        <begin position="565"/>
        <end position="588"/>
    </location>
</feature>
<feature type="compositionally biased region" description="Pro residues" evidence="1">
    <location>
        <begin position="868"/>
        <end position="879"/>
    </location>
</feature>
<feature type="region of interest" description="Disordered" evidence="1">
    <location>
        <begin position="671"/>
        <end position="704"/>
    </location>
</feature>
<comment type="caution">
    <text evidence="2">The sequence shown here is derived from an EMBL/GenBank/DDBJ whole genome shotgun (WGS) entry which is preliminary data.</text>
</comment>
<feature type="region of interest" description="Disordered" evidence="1">
    <location>
        <begin position="1"/>
        <end position="46"/>
    </location>
</feature>
<feature type="region of interest" description="Disordered" evidence="1">
    <location>
        <begin position="354"/>
        <end position="438"/>
    </location>
</feature>
<feature type="region of interest" description="Disordered" evidence="1">
    <location>
        <begin position="559"/>
        <end position="589"/>
    </location>
</feature>
<sequence>MKTASTVDEDITKGEWQIPVAMAEEDMETGSDSDMDAAPPVHPVPTMQGAFEESMKETMNDDEPEVPDRYSKADSVTRRKMLLEQHEYERTVAGRWKQKPGERFHPLWKLVAQISFGMHLLQQGLAKSDEEVLKILQTHVDEVDGFLERTTEDFDLAQGDINERIRYLKLPLEHGQVFDQMLANRDFRIAIVEGNEKIEHIIDRTAAAMNDALKDVQKGLDATRELAKYMTRVDKQWDDRSEEHDSVYLAMIGNTEGWTRAFLTLQSKGGHLRKALNQLGSIVAEMQRRAGAASRKNLMPSRSVNGRYQVDVRSESPRSPQPSATPPRSPMKPLPTAPDPITRVASSQKYIKTSVSPSPLHSPYLDQSSKRPAKHADRKEIIQGPQSPSTPKATKSLEPLRTAMSQEPDLLAKSPQMLRPPRSPEPKRSIRNLERVTSPEIPETAIRVRSPDLTRATEGILTTRRVKSPEPTRNVKSSETTRALQSTSPMPENHLTQPENLEAHAKSSESVRPFKTPAQIMSRMKEASKSSLSTQPPSRRLSITERTRSLLRKKEQIVREDDENTVSGTDLPIQNHSGVGSPAKSPTSPLLRRFSSRRAKAMSMSTYSTSPTSPLKTSESPILREDSPVYLRNGKPVPTQSSYGMLTLPSLAPLKPLSPIEHPSMTLDAAKNKSSESLVKSSGPAPILKNKAKLDDSEGNVNTNHPLLQKARHTRFAKSGGGDLPLRHYHSQGALTNSNLGLSQCEEKDEPDNMHLPKRSSSLLYGAQRRFLVTPESRENSSRSPTPNQASVSAVSLARSQTAPPEELGIHPAHRTPEPPNESPAPSPDPSTVSSATEQPGATPPPIATTRSGRTSTEPGQTAQPSRSAPPPTSQPPNEPRTQDCWQSHHHQQSSTSSNPLVSSDPKYKTTATINTPFYLNPASPSALTDFLASTPPPSPPHPGTRVDSPSGIRSKPTKFFNRSFITNPYLKDQEGSSPQPPGPGSRSMTNLGRVLTGGDRADEPQKKGWKKVFGGTIKGPRKNSGDGAKSVKKKLDVSRGRWSKDPVVNGKGVSSGREKGEDGGFVGRGSDGVWISRKNCLKT</sequence>
<feature type="compositionally biased region" description="Polar residues" evidence="1">
    <location>
        <begin position="849"/>
        <end position="867"/>
    </location>
</feature>
<feature type="region of interest" description="Disordered" evidence="1">
    <location>
        <begin position="292"/>
        <end position="341"/>
    </location>
</feature>
<feature type="compositionally biased region" description="Basic and acidic residues" evidence="1">
    <location>
        <begin position="422"/>
        <end position="434"/>
    </location>
</feature>
<feature type="compositionally biased region" description="Basic and acidic residues" evidence="1">
    <location>
        <begin position="1034"/>
        <end position="1045"/>
    </location>
</feature>
<feature type="compositionally biased region" description="Acidic residues" evidence="1">
    <location>
        <begin position="23"/>
        <end position="35"/>
    </location>
</feature>
<keyword evidence="3" id="KW-1185">Reference proteome</keyword>
<name>A0ABR4AJ49_9LECA</name>
<feature type="compositionally biased region" description="Polar residues" evidence="1">
    <location>
        <begin position="910"/>
        <end position="927"/>
    </location>
</feature>
<evidence type="ECO:0000313" key="3">
    <source>
        <dbReference type="Proteomes" id="UP001590950"/>
    </source>
</evidence>
<gene>
    <name evidence="2" type="ORF">N7G274_002661</name>
</gene>
<proteinExistence type="predicted"/>
<feature type="region of interest" description="Disordered" evidence="1">
    <location>
        <begin position="460"/>
        <end position="495"/>
    </location>
</feature>
<dbReference type="Proteomes" id="UP001590950">
    <property type="component" value="Unassembled WGS sequence"/>
</dbReference>
<feature type="compositionally biased region" description="Pro residues" evidence="1">
    <location>
        <begin position="818"/>
        <end position="829"/>
    </location>
</feature>
<organism evidence="2 3">
    <name type="scientific">Stereocaulon virgatum</name>
    <dbReference type="NCBI Taxonomy" id="373712"/>
    <lineage>
        <taxon>Eukaryota</taxon>
        <taxon>Fungi</taxon>
        <taxon>Dikarya</taxon>
        <taxon>Ascomycota</taxon>
        <taxon>Pezizomycotina</taxon>
        <taxon>Lecanoromycetes</taxon>
        <taxon>OSLEUM clade</taxon>
        <taxon>Lecanoromycetidae</taxon>
        <taxon>Lecanorales</taxon>
        <taxon>Lecanorineae</taxon>
        <taxon>Stereocaulaceae</taxon>
        <taxon>Stereocaulon</taxon>
    </lineage>
</organism>
<feature type="compositionally biased region" description="Polar residues" evidence="1">
    <location>
        <begin position="474"/>
        <end position="495"/>
    </location>
</feature>
<accession>A0ABR4AJ49</accession>
<feature type="compositionally biased region" description="Polar residues" evidence="1">
    <location>
        <begin position="782"/>
        <end position="803"/>
    </location>
</feature>